<feature type="coiled-coil region" evidence="1">
    <location>
        <begin position="238"/>
        <end position="269"/>
    </location>
</feature>
<accession>A0AAD3CFU3</accession>
<feature type="compositionally biased region" description="Polar residues" evidence="2">
    <location>
        <begin position="1022"/>
        <end position="1032"/>
    </location>
</feature>
<feature type="region of interest" description="Disordered" evidence="2">
    <location>
        <begin position="948"/>
        <end position="969"/>
    </location>
</feature>
<gene>
    <name evidence="4" type="ORF">CTEN210_01796</name>
</gene>
<reference evidence="4 5" key="1">
    <citation type="journal article" date="2021" name="Sci. Rep.">
        <title>The genome of the diatom Chaetoceros tenuissimus carries an ancient integrated fragment of an extant virus.</title>
        <authorList>
            <person name="Hongo Y."/>
            <person name="Kimura K."/>
            <person name="Takaki Y."/>
            <person name="Yoshida Y."/>
            <person name="Baba S."/>
            <person name="Kobayashi G."/>
            <person name="Nagasaki K."/>
            <person name="Hano T."/>
            <person name="Tomaru Y."/>
        </authorList>
    </citation>
    <scope>NUCLEOTIDE SEQUENCE [LARGE SCALE GENOMIC DNA]</scope>
    <source>
        <strain evidence="4 5">NIES-3715</strain>
    </source>
</reference>
<evidence type="ECO:0000256" key="1">
    <source>
        <dbReference type="SAM" id="Coils"/>
    </source>
</evidence>
<keyword evidence="1" id="KW-0175">Coiled coil</keyword>
<evidence type="ECO:0000256" key="2">
    <source>
        <dbReference type="SAM" id="MobiDB-lite"/>
    </source>
</evidence>
<keyword evidence="3" id="KW-0732">Signal</keyword>
<feature type="region of interest" description="Disordered" evidence="2">
    <location>
        <begin position="837"/>
        <end position="858"/>
    </location>
</feature>
<evidence type="ECO:0000313" key="4">
    <source>
        <dbReference type="EMBL" id="GFH45322.1"/>
    </source>
</evidence>
<proteinExistence type="predicted"/>
<evidence type="ECO:0000256" key="3">
    <source>
        <dbReference type="SAM" id="SignalP"/>
    </source>
</evidence>
<feature type="region of interest" description="Disordered" evidence="2">
    <location>
        <begin position="768"/>
        <end position="791"/>
    </location>
</feature>
<feature type="coiled-coil region" evidence="1">
    <location>
        <begin position="431"/>
        <end position="483"/>
    </location>
</feature>
<feature type="compositionally biased region" description="Polar residues" evidence="2">
    <location>
        <begin position="992"/>
        <end position="1004"/>
    </location>
</feature>
<dbReference type="EMBL" id="BLLK01000020">
    <property type="protein sequence ID" value="GFH45322.1"/>
    <property type="molecule type" value="Genomic_DNA"/>
</dbReference>
<feature type="coiled-coil region" evidence="1">
    <location>
        <begin position="522"/>
        <end position="603"/>
    </location>
</feature>
<feature type="chain" id="PRO_5042102072" evidence="3">
    <location>
        <begin position="19"/>
        <end position="1398"/>
    </location>
</feature>
<feature type="region of interest" description="Disordered" evidence="2">
    <location>
        <begin position="990"/>
        <end position="1043"/>
    </location>
</feature>
<organism evidence="4 5">
    <name type="scientific">Chaetoceros tenuissimus</name>
    <dbReference type="NCBI Taxonomy" id="426638"/>
    <lineage>
        <taxon>Eukaryota</taxon>
        <taxon>Sar</taxon>
        <taxon>Stramenopiles</taxon>
        <taxon>Ochrophyta</taxon>
        <taxon>Bacillariophyta</taxon>
        <taxon>Coscinodiscophyceae</taxon>
        <taxon>Chaetocerotophycidae</taxon>
        <taxon>Chaetocerotales</taxon>
        <taxon>Chaetocerotaceae</taxon>
        <taxon>Chaetoceros</taxon>
    </lineage>
</organism>
<protein>
    <submittedName>
        <fullName evidence="4">Uncharacterized protein</fullName>
    </submittedName>
</protein>
<sequence>MKLNTAVVFLFLLPACGGAFLSNPTGSATSTSTSSTVNGAFLQQQRQNLKQFALQAGFGNVDNSSNKKKRKGKSKLLKALGDDIMNETTVVEEVPDVASSEDVMAKAIEAELKQRSILAARLDFDAKAKALVSNGVSTSDVQEETIEEPTMAITEDTIDEPSIEIPVAADEAVMEENDAETGEDLFSQVLVKEEELRKVMMERDHVSNDLIEVKDKLSELGDILARNNDDIAMLRQCNADQEVQIKELAASLDRSKAEASEEIAQIMQESKAKEMTLNDQIGVLEADLSDLKQKTDEEIGQLKKDVEGKAALKQTCEELAGKLSTFQKEKEDEIAKLQIEAENKQEILKQKNEYLEGILEDTEKKIANVEERAAKIETEAKEKVQKQIEQSKKTEKNMKAVMGTTKTQMKQKVWDMENKMKKVDLKYAKTKRELDKQKSSFEVQLKAVQETEQAKADAAMEKLESTEKQLAEVEEKGKERMKRIVSAFGRRLTRRAIRAKAEMEELSDSLAEEYAVEKETELEKLKAQMLEEFKLEKEAELEKLRAELTKVEDEQNEKEDKTPSSGIMSLFKSFDKKKKKKGIDDISKLVAEAEEIAAEVEKITTTSAKPDDSPLPPSMFFATLGPPKLTKTVTAEKIQEKVAYIKRIKAEVAAEEEAARIAAVENEAKAAKLKAQEEEKARIAAEEEAKAAKLKAEEEEKARIAAEEEAKAAKLKAEEEEKARIAAEKAAEEERLRIEAEQEAARIKAEEEEKARIAAEEEAARIKAEEEEKARSAAEEEAARVKAEEEEKARIAAEEEAARVKAEEEEKARIAAEEEAARINAEEEEKARIAAEEEAARIKTEEEEAARIKAEEEEKARIAAEEEAARINAEEEEKARIAAEEEVARIKAEEEARIKAEEEEKARIAAEEEAAKFVNDSAPLMPGMPVAAEPVAAMDNLQAQATVPTAEAPVEDVPAVEEIPEEPKPASEAIDLEAMEQQFEAIQDVPAVSSQATVSEQVPSVDTPLPAVSDPAPVEASVPSTEQVSSKGATLPPEAPVPSTEQVSSVEATIPPEATVPSTDQVAAVEATVPVEAAVPEVAPQPQEEEPPKPLFVSGQIVAQRKQVRYAASPFEIEERHYFQAQDEFNLSPLGQRDIILRSPSGGVFALEGLGEDEAKWSSTYLLALYCAAHPQLVQGFGMQFKSRTSISPITAVIAAGMASQSNASNNAPIPAGLTKILITDDDETMLQRSIGNLGKAGLPPTCIELGLLDYNKQVPRAMASKFAFILGCDCAEGQVDSLARFVSSSLKKTGGAGKFVYVAQQGDSTMGYMQERLATSFRFQARFENVSLVERKLTPIMQDTIEAIRSHREREGSFVEGEEPMEQGYTIMLGRHNPNQNVGFNGDIAFSDINKRY</sequence>
<dbReference type="Proteomes" id="UP001054902">
    <property type="component" value="Unassembled WGS sequence"/>
</dbReference>
<feature type="signal peptide" evidence="3">
    <location>
        <begin position="1"/>
        <end position="18"/>
    </location>
</feature>
<dbReference type="PANTHER" id="PTHR38758:SF1">
    <property type="entry name" value="PROTEIN, PUTATIVE-RELATED"/>
    <property type="match status" value="1"/>
</dbReference>
<name>A0AAD3CFU3_9STRA</name>
<evidence type="ECO:0000313" key="5">
    <source>
        <dbReference type="Proteomes" id="UP001054902"/>
    </source>
</evidence>
<keyword evidence="5" id="KW-1185">Reference proteome</keyword>
<dbReference type="PANTHER" id="PTHR38758">
    <property type="entry name" value="PUTATIVE-RELATED"/>
    <property type="match status" value="1"/>
</dbReference>
<feature type="region of interest" description="Disordered" evidence="2">
    <location>
        <begin position="604"/>
        <end position="625"/>
    </location>
</feature>
<comment type="caution">
    <text evidence="4">The sequence shown here is derived from an EMBL/GenBank/DDBJ whole genome shotgun (WGS) entry which is preliminary data.</text>
</comment>
<feature type="coiled-coil region" evidence="1">
    <location>
        <begin position="309"/>
        <end position="401"/>
    </location>
</feature>
<feature type="compositionally biased region" description="Low complexity" evidence="2">
    <location>
        <begin position="948"/>
        <end position="957"/>
    </location>
</feature>